<dbReference type="AlphaFoldDB" id="A0L4P4"/>
<dbReference type="EMBL" id="CP000471">
    <property type="protein sequence ID" value="ABK42937.1"/>
    <property type="molecule type" value="Genomic_DNA"/>
</dbReference>
<dbReference type="KEGG" id="mgm:Mmc1_0411"/>
<evidence type="ECO:0000259" key="1">
    <source>
        <dbReference type="Pfam" id="PF01740"/>
    </source>
</evidence>
<feature type="domain" description="STAS" evidence="1">
    <location>
        <begin position="41"/>
        <end position="99"/>
    </location>
</feature>
<keyword evidence="3" id="KW-1185">Reference proteome</keyword>
<dbReference type="Proteomes" id="UP000002586">
    <property type="component" value="Chromosome"/>
</dbReference>
<organism evidence="2 3">
    <name type="scientific">Magnetococcus marinus (strain ATCC BAA-1437 / JCM 17883 / MC-1)</name>
    <dbReference type="NCBI Taxonomy" id="156889"/>
    <lineage>
        <taxon>Bacteria</taxon>
        <taxon>Pseudomonadati</taxon>
        <taxon>Pseudomonadota</taxon>
        <taxon>Magnetococcia</taxon>
        <taxon>Magnetococcales</taxon>
        <taxon>Magnetococcaceae</taxon>
        <taxon>Magnetococcus</taxon>
    </lineage>
</organism>
<evidence type="ECO:0000313" key="3">
    <source>
        <dbReference type="Proteomes" id="UP000002586"/>
    </source>
</evidence>
<dbReference type="OrthoDB" id="9796076at2"/>
<dbReference type="STRING" id="156889.Mmc1_0411"/>
<protein>
    <recommendedName>
        <fullName evidence="1">STAS domain-containing protein</fullName>
    </recommendedName>
</protein>
<dbReference type="Gene3D" id="3.30.750.24">
    <property type="entry name" value="STAS domain"/>
    <property type="match status" value="1"/>
</dbReference>
<dbReference type="Pfam" id="PF01740">
    <property type="entry name" value="STAS"/>
    <property type="match status" value="1"/>
</dbReference>
<evidence type="ECO:0000313" key="2">
    <source>
        <dbReference type="EMBL" id="ABK42937.1"/>
    </source>
</evidence>
<dbReference type="InterPro" id="IPR036513">
    <property type="entry name" value="STAS_dom_sf"/>
</dbReference>
<reference evidence="2 3" key="2">
    <citation type="journal article" date="2012" name="Int. J. Syst. Evol. Microbiol.">
        <title>Magnetococcus marinus gen. nov., sp. nov., a marine, magnetotactic bacterium that represents a novel lineage (Magnetococcaceae fam. nov.; Magnetococcales ord. nov.) at the base of the Alphaproteobacteria.</title>
        <authorList>
            <person name="Bazylinski D.A."/>
            <person name="Williams T.J."/>
            <person name="Lefevre C.T."/>
            <person name="Berg R.J."/>
            <person name="Zhang C.L."/>
            <person name="Bowser S.S."/>
            <person name="Dean A.J."/>
            <person name="Beveridge T.J."/>
        </authorList>
    </citation>
    <scope>NUCLEOTIDE SEQUENCE [LARGE SCALE GENOMIC DNA]</scope>
    <source>
        <strain evidence="3">ATCC BAA-1437 / JCM 17883 / MC-1</strain>
    </source>
</reference>
<dbReference type="eggNOG" id="COG1366">
    <property type="taxonomic scope" value="Bacteria"/>
</dbReference>
<dbReference type="HOGENOM" id="CLU_2035246_0_0_5"/>
<gene>
    <name evidence="2" type="ordered locus">Mmc1_0411</name>
</gene>
<dbReference type="CDD" id="cd07043">
    <property type="entry name" value="STAS_anti-anti-sigma_factors"/>
    <property type="match status" value="1"/>
</dbReference>
<name>A0L4P4_MAGMM</name>
<sequence length="121" mass="13588">MLECIARIENDRLTICLPRDFSNRHYPSFRASYKDHPNHWHYIIDCLQVTHLDSGALGMFLLLAQHIGTGDGHIRCINCKPLLAKQLQAAGFAQLLTIETLYQGGGSNLHDGINPLASYAW</sequence>
<reference evidence="3" key="1">
    <citation type="journal article" date="2009" name="Appl. Environ. Microbiol.">
        <title>Complete genome sequence of the chemolithoautotrophic marine magnetotactic coccus strain MC-1.</title>
        <authorList>
            <person name="Schubbe S."/>
            <person name="Williams T.J."/>
            <person name="Xie G."/>
            <person name="Kiss H.E."/>
            <person name="Brettin T.S."/>
            <person name="Martinez D."/>
            <person name="Ross C.A."/>
            <person name="Schuler D."/>
            <person name="Cox B.L."/>
            <person name="Nealson K.H."/>
            <person name="Bazylinski D.A."/>
        </authorList>
    </citation>
    <scope>NUCLEOTIDE SEQUENCE [LARGE SCALE GENOMIC DNA]</scope>
    <source>
        <strain evidence="3">ATCC BAA-1437 / JCM 17883 / MC-1</strain>
    </source>
</reference>
<accession>A0L4P4</accession>
<dbReference type="RefSeq" id="WP_011712107.1">
    <property type="nucleotide sequence ID" value="NC_008576.1"/>
</dbReference>
<dbReference type="SUPFAM" id="SSF52091">
    <property type="entry name" value="SpoIIaa-like"/>
    <property type="match status" value="1"/>
</dbReference>
<proteinExistence type="predicted"/>
<dbReference type="InterPro" id="IPR002645">
    <property type="entry name" value="STAS_dom"/>
</dbReference>